<dbReference type="Gene3D" id="1.10.760.10">
    <property type="entry name" value="Cytochrome c-like domain"/>
    <property type="match status" value="2"/>
</dbReference>
<keyword evidence="7" id="KW-0472">Membrane</keyword>
<evidence type="ECO:0000256" key="4">
    <source>
        <dbReference type="ARBA" id="ARBA00023002"/>
    </source>
</evidence>
<evidence type="ECO:0000256" key="2">
    <source>
        <dbReference type="ARBA" id="ARBA00022617"/>
    </source>
</evidence>
<keyword evidence="5 6" id="KW-0408">Iron</keyword>
<evidence type="ECO:0000256" key="3">
    <source>
        <dbReference type="ARBA" id="ARBA00022723"/>
    </source>
</evidence>
<keyword evidence="4 9" id="KW-0560">Oxidoreductase</keyword>
<evidence type="ECO:0000256" key="6">
    <source>
        <dbReference type="PROSITE-ProRule" id="PRU00433"/>
    </source>
</evidence>
<dbReference type="PANTHER" id="PTHR30600:SF14">
    <property type="entry name" value="CYTOCHROME C PEROXIDASE"/>
    <property type="match status" value="1"/>
</dbReference>
<dbReference type="InterPro" id="IPR051395">
    <property type="entry name" value="Cytochrome_c_Peroxidase/MauG"/>
</dbReference>
<dbReference type="InterPro" id="IPR023929">
    <property type="entry name" value="MbnH-like"/>
</dbReference>
<feature type="domain" description="Cytochrome c" evidence="8">
    <location>
        <begin position="98"/>
        <end position="241"/>
    </location>
</feature>
<dbReference type="GO" id="GO:0020037">
    <property type="term" value="F:heme binding"/>
    <property type="evidence" value="ECO:0007669"/>
    <property type="project" value="InterPro"/>
</dbReference>
<comment type="subcellular location">
    <subcellularLocation>
        <location evidence="1">Cell envelope</location>
    </subcellularLocation>
</comment>
<accession>D7CUL4</accession>
<name>D7CUL4_TRURR</name>
<organism evidence="9 10">
    <name type="scientific">Truepera radiovictrix (strain DSM 17093 / CIP 108686 / LMG 22925 / RQ-24)</name>
    <dbReference type="NCBI Taxonomy" id="649638"/>
    <lineage>
        <taxon>Bacteria</taxon>
        <taxon>Thermotogati</taxon>
        <taxon>Deinococcota</taxon>
        <taxon>Deinococci</taxon>
        <taxon>Trueperales</taxon>
        <taxon>Trueperaceae</taxon>
        <taxon>Truepera</taxon>
    </lineage>
</organism>
<reference evidence="10" key="1">
    <citation type="submission" date="2010-05" db="EMBL/GenBank/DDBJ databases">
        <title>The complete genome of Truepera radiovictris DSM 17093.</title>
        <authorList>
            <consortium name="US DOE Joint Genome Institute (JGI-PGF)"/>
            <person name="Lucas S."/>
            <person name="Copeland A."/>
            <person name="Lapidus A."/>
            <person name="Glavina del Rio T."/>
            <person name="Dalin E."/>
            <person name="Tice H."/>
            <person name="Bruce D."/>
            <person name="Goodwin L."/>
            <person name="Pitluck S."/>
            <person name="Kyrpides N."/>
            <person name="Mavromatis K."/>
            <person name="Ovchinnikova G."/>
            <person name="Munk A.C."/>
            <person name="Detter J.C."/>
            <person name="Han C."/>
            <person name="Tapia R."/>
            <person name="Land M."/>
            <person name="Hauser L."/>
            <person name="Markowitz V."/>
            <person name="Cheng J.-F."/>
            <person name="Hugenholtz P."/>
            <person name="Woyke T."/>
            <person name="Wu D."/>
            <person name="Tindall B."/>
            <person name="Pomrenke H.G."/>
            <person name="Brambilla E."/>
            <person name="Klenk H.-P."/>
            <person name="Eisen J.A."/>
        </authorList>
    </citation>
    <scope>NUCLEOTIDE SEQUENCE [LARGE SCALE GENOMIC DNA]</scope>
    <source>
        <strain evidence="10">DSM 17093 / CIP 108686 / LMG 22925 / RQ-24</strain>
    </source>
</reference>
<keyword evidence="7" id="KW-1133">Transmembrane helix</keyword>
<dbReference type="GO" id="GO:0030313">
    <property type="term" value="C:cell envelope"/>
    <property type="evidence" value="ECO:0007669"/>
    <property type="project" value="UniProtKB-SubCell"/>
</dbReference>
<dbReference type="PROSITE" id="PS51007">
    <property type="entry name" value="CYTC"/>
    <property type="match status" value="2"/>
</dbReference>
<proteinExistence type="predicted"/>
<evidence type="ECO:0000259" key="8">
    <source>
        <dbReference type="PROSITE" id="PS51007"/>
    </source>
</evidence>
<dbReference type="GO" id="GO:0046872">
    <property type="term" value="F:metal ion binding"/>
    <property type="evidence" value="ECO:0007669"/>
    <property type="project" value="UniProtKB-KW"/>
</dbReference>
<dbReference type="STRING" id="649638.Trad_0871"/>
<protein>
    <submittedName>
        <fullName evidence="9">Cytochrome-c peroxidase</fullName>
        <ecNumber evidence="9">1.11.1.5</ecNumber>
    </submittedName>
</protein>
<dbReference type="eggNOG" id="COG1858">
    <property type="taxonomic scope" value="Bacteria"/>
</dbReference>
<dbReference type="HOGENOM" id="CLU_034652_3_1_0"/>
<dbReference type="SUPFAM" id="SSF46626">
    <property type="entry name" value="Cytochrome c"/>
    <property type="match status" value="2"/>
</dbReference>
<keyword evidence="2 6" id="KW-0349">Heme</keyword>
<dbReference type="Proteomes" id="UP000000379">
    <property type="component" value="Chromosome"/>
</dbReference>
<dbReference type="Pfam" id="PF03150">
    <property type="entry name" value="CCP_MauG"/>
    <property type="match status" value="1"/>
</dbReference>
<dbReference type="InterPro" id="IPR009056">
    <property type="entry name" value="Cyt_c-like_dom"/>
</dbReference>
<dbReference type="AlphaFoldDB" id="D7CUL4"/>
<dbReference type="GO" id="GO:0009055">
    <property type="term" value="F:electron transfer activity"/>
    <property type="evidence" value="ECO:0007669"/>
    <property type="project" value="InterPro"/>
</dbReference>
<feature type="domain" description="Cytochrome c" evidence="8">
    <location>
        <begin position="258"/>
        <end position="410"/>
    </location>
</feature>
<dbReference type="EMBL" id="CP002049">
    <property type="protein sequence ID" value="ADI14005.1"/>
    <property type="molecule type" value="Genomic_DNA"/>
</dbReference>
<evidence type="ECO:0000256" key="5">
    <source>
        <dbReference type="ARBA" id="ARBA00023004"/>
    </source>
</evidence>
<keyword evidence="9" id="KW-0575">Peroxidase</keyword>
<dbReference type="InterPro" id="IPR004852">
    <property type="entry name" value="Di-haem_cyt_c_peroxidsae"/>
</dbReference>
<dbReference type="EC" id="1.11.1.5" evidence="9"/>
<dbReference type="RefSeq" id="WP_013177377.1">
    <property type="nucleotide sequence ID" value="NC_014221.1"/>
</dbReference>
<dbReference type="KEGG" id="tra:Trad_0871"/>
<gene>
    <name evidence="9" type="ordered locus">Trad_0871</name>
</gene>
<evidence type="ECO:0000256" key="7">
    <source>
        <dbReference type="SAM" id="Phobius"/>
    </source>
</evidence>
<keyword evidence="7" id="KW-0812">Transmembrane</keyword>
<evidence type="ECO:0000313" key="10">
    <source>
        <dbReference type="Proteomes" id="UP000000379"/>
    </source>
</evidence>
<dbReference type="GO" id="GO:0004130">
    <property type="term" value="F:cytochrome-c peroxidase activity"/>
    <property type="evidence" value="ECO:0007669"/>
    <property type="project" value="UniProtKB-EC"/>
</dbReference>
<keyword evidence="3 6" id="KW-0479">Metal-binding</keyword>
<dbReference type="NCBIfam" id="TIGR04039">
    <property type="entry name" value="MXAN_0977_Heme2"/>
    <property type="match status" value="1"/>
</dbReference>
<keyword evidence="10" id="KW-1185">Reference proteome</keyword>
<dbReference type="OrthoDB" id="9772811at2"/>
<sequence length="437" mass="48139">MRRHTQLTPRYARADRRGAKGVTGRRLDLWLLGGVLSALFLPVAVVFGHTLVQTTHAGRSSTSASSVSAPAPAAPFTWELPPGFPQPLVPDDNPMSHAKVALGRHLFYDVRLSGNQTQACASCHVQARAFTDGRERSVGSTGERGPRNAPSLANVVYMPTLNWANPTLTELERHILVPMFGENPVELGLAGREDELLARLRADRRYQELFHAAYPELDDPFSVRTTVQALAAFVRTLLSGDSPYDRFVYGGAWDALSDSAQRGLELFLSERLECHHCHGGFNFAGPTVHENTTFRESAFHNTGLYNLGGKGRYPHPNTGLYEITGDPADMGRFRAPSLRNVAVTAPYFHDGSAQTLEEVVRFYEAGGRVIASGPNAGDGRTNPFKSGFVMGFSLTDDERADLIAFLESLTDETFLTDPRFSNPWTEPQRARRVKLTR</sequence>
<evidence type="ECO:0000313" key="9">
    <source>
        <dbReference type="EMBL" id="ADI14005.1"/>
    </source>
</evidence>
<dbReference type="InterPro" id="IPR036909">
    <property type="entry name" value="Cyt_c-like_dom_sf"/>
</dbReference>
<dbReference type="PANTHER" id="PTHR30600">
    <property type="entry name" value="CYTOCHROME C PEROXIDASE-RELATED"/>
    <property type="match status" value="1"/>
</dbReference>
<reference evidence="9 10" key="2">
    <citation type="journal article" date="2011" name="Stand. Genomic Sci.">
        <title>Complete genome sequence of Truepera radiovictrix type strain (RQ-24).</title>
        <authorList>
            <person name="Ivanova N."/>
            <person name="Rohde C."/>
            <person name="Munk C."/>
            <person name="Nolan M."/>
            <person name="Lucas S."/>
            <person name="Del Rio T.G."/>
            <person name="Tice H."/>
            <person name="Deshpande S."/>
            <person name="Cheng J.F."/>
            <person name="Tapia R."/>
            <person name="Han C."/>
            <person name="Goodwin L."/>
            <person name="Pitluck S."/>
            <person name="Liolios K."/>
            <person name="Mavromatis K."/>
            <person name="Mikhailova N."/>
            <person name="Pati A."/>
            <person name="Chen A."/>
            <person name="Palaniappan K."/>
            <person name="Land M."/>
            <person name="Hauser L."/>
            <person name="Chang Y.J."/>
            <person name="Jeffries C.D."/>
            <person name="Brambilla E."/>
            <person name="Rohde M."/>
            <person name="Goker M."/>
            <person name="Tindall B.J."/>
            <person name="Woyke T."/>
            <person name="Bristow J."/>
            <person name="Eisen J.A."/>
            <person name="Markowitz V."/>
            <person name="Hugenholtz P."/>
            <person name="Kyrpides N.C."/>
            <person name="Klenk H.P."/>
            <person name="Lapidus A."/>
        </authorList>
    </citation>
    <scope>NUCLEOTIDE SEQUENCE [LARGE SCALE GENOMIC DNA]</scope>
    <source>
        <strain evidence="10">DSM 17093 / CIP 108686 / LMG 22925 / RQ-24</strain>
    </source>
</reference>
<evidence type="ECO:0000256" key="1">
    <source>
        <dbReference type="ARBA" id="ARBA00004196"/>
    </source>
</evidence>
<feature type="transmembrane region" description="Helical" evidence="7">
    <location>
        <begin position="29"/>
        <end position="52"/>
    </location>
</feature>